<dbReference type="InterPro" id="IPR001466">
    <property type="entry name" value="Beta-lactam-related"/>
</dbReference>
<dbReference type="EMBL" id="FWZT01000004">
    <property type="protein sequence ID" value="SMF08285.1"/>
    <property type="molecule type" value="Genomic_DNA"/>
</dbReference>
<dbReference type="OrthoDB" id="9799367at2"/>
<dbReference type="RefSeq" id="WP_132316504.1">
    <property type="nucleotide sequence ID" value="NZ_FWZT01000004.1"/>
</dbReference>
<feature type="domain" description="Beta-lactamase-related" evidence="2">
    <location>
        <begin position="43"/>
        <end position="366"/>
    </location>
</feature>
<keyword evidence="4" id="KW-1185">Reference proteome</keyword>
<feature type="signal peptide" evidence="1">
    <location>
        <begin position="1"/>
        <end position="21"/>
    </location>
</feature>
<organism evidence="3 4">
    <name type="scientific">Pseudobacteriovorax antillogorgiicola</name>
    <dbReference type="NCBI Taxonomy" id="1513793"/>
    <lineage>
        <taxon>Bacteria</taxon>
        <taxon>Pseudomonadati</taxon>
        <taxon>Bdellovibrionota</taxon>
        <taxon>Oligoflexia</taxon>
        <taxon>Oligoflexales</taxon>
        <taxon>Pseudobacteriovoracaceae</taxon>
        <taxon>Pseudobacteriovorax</taxon>
    </lineage>
</organism>
<dbReference type="InterPro" id="IPR012338">
    <property type="entry name" value="Beta-lactam/transpept-like"/>
</dbReference>
<evidence type="ECO:0000313" key="3">
    <source>
        <dbReference type="EMBL" id="SMF08285.1"/>
    </source>
</evidence>
<accession>A0A1Y6BFJ2</accession>
<feature type="chain" id="PRO_5013164824" evidence="1">
    <location>
        <begin position="22"/>
        <end position="602"/>
    </location>
</feature>
<evidence type="ECO:0000313" key="4">
    <source>
        <dbReference type="Proteomes" id="UP000192907"/>
    </source>
</evidence>
<dbReference type="PANTHER" id="PTHR46825">
    <property type="entry name" value="D-ALANYL-D-ALANINE-CARBOXYPEPTIDASE/ENDOPEPTIDASE AMPH"/>
    <property type="match status" value="1"/>
</dbReference>
<dbReference type="PANTHER" id="PTHR46825:SF7">
    <property type="entry name" value="D-ALANYL-D-ALANINE CARBOXYPEPTIDASE"/>
    <property type="match status" value="1"/>
</dbReference>
<sequence>MSYCRFLGLLCLFLVSGPLSAQLEINRDGIQAELEEYNFFSQAPGTVLSICLMDECQEFSAGVKDPAGDESIAIDSLFRIGSLTKTMVAVLTLQLLEDGVIALNDPLSMHLPQFGGWGEVTIRQLMQMRSGVPAYLFRPEALFSVLGDVFKHKKVVYDPNQLLNDIKGRELDFTPGTASAYNNTNYVLLGLILEKYRGQKLETILAEGIAEPLGLKNTYLDMSTEDDPQLTRGFLQSHFSGLPSWLNLLLPKELRRGWDTIDITNGFPASRAWAAGGVVSSPREMNTFIRGLMNGKLISDHSLAQMIAVREGNILGNPVQYGLGIMKEQTPYGDFYGHGGVGVGYQNMTYYSPEHDLGVVVTQNVGPAATGSIFVSLITKIFEGKAVKPFDARRNEIPDWFWNGLHLKVKGNINPMASEDDDSENKDKSLFGPTVGYAYDKRRFVPGQSFNNFSSTYVKADDQDYIQLTAFSQTAVGGFLSPESLSFPVTMIYLKRDRLISYEDENKKVVIEKDLDLSSTPVFVFVGEVRFDQSSGSVYTCASRLLDTGREMAFQFSGNFEESYGTGESIKMLGNFPLRNVSWLWDQDLLSLFGLNRCPIFG</sequence>
<protein>
    <submittedName>
        <fullName evidence="3">CubicO group peptidase, beta-lactamase class C family</fullName>
    </submittedName>
</protein>
<keyword evidence="1" id="KW-0732">Signal</keyword>
<dbReference type="Proteomes" id="UP000192907">
    <property type="component" value="Unassembled WGS sequence"/>
</dbReference>
<dbReference type="Gene3D" id="3.40.710.10">
    <property type="entry name" value="DD-peptidase/beta-lactamase superfamily"/>
    <property type="match status" value="1"/>
</dbReference>
<evidence type="ECO:0000259" key="2">
    <source>
        <dbReference type="Pfam" id="PF00144"/>
    </source>
</evidence>
<dbReference type="AlphaFoldDB" id="A0A1Y6BFJ2"/>
<proteinExistence type="predicted"/>
<reference evidence="4" key="1">
    <citation type="submission" date="2017-04" db="EMBL/GenBank/DDBJ databases">
        <authorList>
            <person name="Varghese N."/>
            <person name="Submissions S."/>
        </authorList>
    </citation>
    <scope>NUCLEOTIDE SEQUENCE [LARGE SCALE GENOMIC DNA]</scope>
    <source>
        <strain evidence="4">RKEM611</strain>
    </source>
</reference>
<name>A0A1Y6BFJ2_9BACT</name>
<evidence type="ECO:0000256" key="1">
    <source>
        <dbReference type="SAM" id="SignalP"/>
    </source>
</evidence>
<dbReference type="Pfam" id="PF00144">
    <property type="entry name" value="Beta-lactamase"/>
    <property type="match status" value="1"/>
</dbReference>
<dbReference type="InterPro" id="IPR050491">
    <property type="entry name" value="AmpC-like"/>
</dbReference>
<gene>
    <name evidence="3" type="ORF">SAMN06296036_104283</name>
</gene>
<dbReference type="SUPFAM" id="SSF56601">
    <property type="entry name" value="beta-lactamase/transpeptidase-like"/>
    <property type="match status" value="1"/>
</dbReference>
<dbReference type="STRING" id="1513793.SAMN06296036_104283"/>